<protein>
    <submittedName>
        <fullName evidence="2">Uncharacterized protein</fullName>
    </submittedName>
</protein>
<feature type="compositionally biased region" description="Basic and acidic residues" evidence="1">
    <location>
        <begin position="39"/>
        <end position="52"/>
    </location>
</feature>
<reference evidence="2" key="1">
    <citation type="submission" date="2020-09" db="EMBL/GenBank/DDBJ databases">
        <title>Genome-Enabled Discovery of Anthraquinone Biosynthesis in Senna tora.</title>
        <authorList>
            <person name="Kang S.-H."/>
            <person name="Pandey R.P."/>
            <person name="Lee C.-M."/>
            <person name="Sim J.-S."/>
            <person name="Jeong J.-T."/>
            <person name="Choi B.-S."/>
            <person name="Jung M."/>
            <person name="Ginzburg D."/>
            <person name="Zhao K."/>
            <person name="Won S.Y."/>
            <person name="Oh T.-J."/>
            <person name="Yu Y."/>
            <person name="Kim N.-H."/>
            <person name="Lee O.R."/>
            <person name="Lee T.-H."/>
            <person name="Bashyal P."/>
            <person name="Kim T.-S."/>
            <person name="Lee W.-H."/>
            <person name="Kawkins C."/>
            <person name="Kim C.-K."/>
            <person name="Kim J.S."/>
            <person name="Ahn B.O."/>
            <person name="Rhee S.Y."/>
            <person name="Sohng J.K."/>
        </authorList>
    </citation>
    <scope>NUCLEOTIDE SEQUENCE</scope>
    <source>
        <tissue evidence="2">Leaf</tissue>
    </source>
</reference>
<feature type="compositionally biased region" description="Basic residues" evidence="1">
    <location>
        <begin position="81"/>
        <end position="91"/>
    </location>
</feature>
<feature type="compositionally biased region" description="Basic residues" evidence="1">
    <location>
        <begin position="53"/>
        <end position="68"/>
    </location>
</feature>
<name>A0A834X704_9FABA</name>
<evidence type="ECO:0000256" key="1">
    <source>
        <dbReference type="SAM" id="MobiDB-lite"/>
    </source>
</evidence>
<proteinExistence type="predicted"/>
<keyword evidence="3" id="KW-1185">Reference proteome</keyword>
<evidence type="ECO:0000313" key="2">
    <source>
        <dbReference type="EMBL" id="KAF7839274.1"/>
    </source>
</evidence>
<accession>A0A834X704</accession>
<feature type="region of interest" description="Disordered" evidence="1">
    <location>
        <begin position="30"/>
        <end position="91"/>
    </location>
</feature>
<dbReference type="Proteomes" id="UP000634136">
    <property type="component" value="Unassembled WGS sequence"/>
</dbReference>
<organism evidence="2 3">
    <name type="scientific">Senna tora</name>
    <dbReference type="NCBI Taxonomy" id="362788"/>
    <lineage>
        <taxon>Eukaryota</taxon>
        <taxon>Viridiplantae</taxon>
        <taxon>Streptophyta</taxon>
        <taxon>Embryophyta</taxon>
        <taxon>Tracheophyta</taxon>
        <taxon>Spermatophyta</taxon>
        <taxon>Magnoliopsida</taxon>
        <taxon>eudicotyledons</taxon>
        <taxon>Gunneridae</taxon>
        <taxon>Pentapetalae</taxon>
        <taxon>rosids</taxon>
        <taxon>fabids</taxon>
        <taxon>Fabales</taxon>
        <taxon>Fabaceae</taxon>
        <taxon>Caesalpinioideae</taxon>
        <taxon>Cassia clade</taxon>
        <taxon>Senna</taxon>
    </lineage>
</organism>
<comment type="caution">
    <text evidence="2">The sequence shown here is derived from an EMBL/GenBank/DDBJ whole genome shotgun (WGS) entry which is preliminary data.</text>
</comment>
<sequence length="127" mass="15297">MRLHSSTDTRRETKTQGLKLFQIRGLSLHSSTELSTSEWRSETERDGAERRSLCRPRRDPKRHHRRLLRSGSDEAWCDKNPKKRRRRRRRRKTILIQIRTLFGASNFKLRRISSNLVNLTRIEFMLI</sequence>
<gene>
    <name evidence="2" type="ORF">G2W53_007756</name>
</gene>
<evidence type="ECO:0000313" key="3">
    <source>
        <dbReference type="Proteomes" id="UP000634136"/>
    </source>
</evidence>
<dbReference type="AlphaFoldDB" id="A0A834X704"/>
<dbReference type="EMBL" id="JAAIUW010000003">
    <property type="protein sequence ID" value="KAF7839274.1"/>
    <property type="molecule type" value="Genomic_DNA"/>
</dbReference>